<dbReference type="PANTHER" id="PTHR43317:SF1">
    <property type="entry name" value="THERMOSPERMINE SYNTHASE ACAULIS5"/>
    <property type="match status" value="1"/>
</dbReference>
<dbReference type="EMBL" id="CAACVJ010000166">
    <property type="protein sequence ID" value="VEP14196.1"/>
    <property type="molecule type" value="Genomic_DNA"/>
</dbReference>
<dbReference type="Pfam" id="PF01564">
    <property type="entry name" value="Spermine_synth"/>
    <property type="match status" value="1"/>
</dbReference>
<reference evidence="3 4" key="1">
    <citation type="submission" date="2019-01" db="EMBL/GenBank/DDBJ databases">
        <authorList>
            <person name="Brito A."/>
        </authorList>
    </citation>
    <scope>NUCLEOTIDE SEQUENCE [LARGE SCALE GENOMIC DNA]</scope>
    <source>
        <strain evidence="3">1</strain>
    </source>
</reference>
<evidence type="ECO:0000313" key="3">
    <source>
        <dbReference type="EMBL" id="VEP14196.1"/>
    </source>
</evidence>
<accession>A0A563VS12</accession>
<feature type="transmembrane region" description="Helical" evidence="2">
    <location>
        <begin position="308"/>
        <end position="331"/>
    </location>
</feature>
<dbReference type="SUPFAM" id="SSF103473">
    <property type="entry name" value="MFS general substrate transporter"/>
    <property type="match status" value="1"/>
</dbReference>
<gene>
    <name evidence="3" type="ORF">H1P_2480009</name>
</gene>
<sequence length="757" mass="83600">MAKTATKKTEVVAIKKPWAIRVLFTLFFISGFNALLYQVAWQRMLGLFSGSDVRSVTVVIASYLLGLGLGNLLSSRISDRLNNRQCVRIYGCCNLGIAVFAICSRFLFYDLLFLRLQYLAQSPVVMLGIVFVSLLIPTTMMGLSLPLLSKAVSRSAENAASRIGWLYGINTLGSGVGTLVSGWYIVGTLGYAGTVYLGSFFSACVGLVALIISRNFARHKASFPQDNTFANSLPHTTSNSLQQWYLLVFLSGFAAISWEIIWFRVLDIALQSNAYTYAHLLAFILVSNGLGSLLGAKVNQYIRQPKKVFLLIQGMVAVYSAIAIWIIATYWQNNPDLRSDIGFIDLDNINFSLIFKYLIVPSVMMILPNLLLGFYFPIVQKAVQKDQHSIGKRVGSILVANILGNTVGSLVTGLVLLDRWGTSGSIKLLCGFGLGFLLLIYPRSLKAKLNIALTVVSVMLVLAFPSNSQLWAALQAVHPDAYFTVAEDSTSVAAIAESEGQGVLLASGQVQAHFPYMHLHGLLGTIPALLHPNPTDIMIIGLGSGGTPHTLGVNPVTERVKVVELLGAELTVLNEYAQTPIGKPLKHLLQDPRYEIVVGDGRRELVLAQEKFDIIEADAIQPWRSRAGMLYSQEFFQEVRNKLKPEGFFAQWNVGAGTRKTMLSVFPFVTNVKLTEDLSILFGSDRPIDFERTRLLTRLDLPQVQDFLDKAEIKLSRIRDDIRTAQVTMYSQAKDSKPSKINTDLLPRGEYYLNNSK</sequence>
<feature type="transmembrane region" description="Helical" evidence="2">
    <location>
        <begin position="351"/>
        <end position="376"/>
    </location>
</feature>
<evidence type="ECO:0000256" key="1">
    <source>
        <dbReference type="ARBA" id="ARBA00023115"/>
    </source>
</evidence>
<organism evidence="3 4">
    <name type="scientific">Hyella patelloides LEGE 07179</name>
    <dbReference type="NCBI Taxonomy" id="945734"/>
    <lineage>
        <taxon>Bacteria</taxon>
        <taxon>Bacillati</taxon>
        <taxon>Cyanobacteriota</taxon>
        <taxon>Cyanophyceae</taxon>
        <taxon>Pleurocapsales</taxon>
        <taxon>Hyellaceae</taxon>
        <taxon>Hyella</taxon>
    </lineage>
</organism>
<protein>
    <submittedName>
        <fullName evidence="3">Spermidine synthase</fullName>
    </submittedName>
</protein>
<feature type="transmembrane region" description="Helical" evidence="2">
    <location>
        <begin position="449"/>
        <end position="466"/>
    </location>
</feature>
<keyword evidence="2" id="KW-1133">Transmembrane helix</keyword>
<dbReference type="InterPro" id="IPR029063">
    <property type="entry name" value="SAM-dependent_MTases_sf"/>
</dbReference>
<evidence type="ECO:0000256" key="2">
    <source>
        <dbReference type="SAM" id="Phobius"/>
    </source>
</evidence>
<dbReference type="NCBIfam" id="NF037959">
    <property type="entry name" value="MFS_SpdSyn"/>
    <property type="match status" value="2"/>
</dbReference>
<dbReference type="PANTHER" id="PTHR43317">
    <property type="entry name" value="THERMOSPERMINE SYNTHASE ACAULIS5"/>
    <property type="match status" value="1"/>
</dbReference>
<feature type="transmembrane region" description="Helical" evidence="2">
    <location>
        <begin position="191"/>
        <end position="212"/>
    </location>
</feature>
<feature type="transmembrane region" description="Helical" evidence="2">
    <location>
        <begin position="164"/>
        <end position="185"/>
    </location>
</feature>
<evidence type="ECO:0000313" key="4">
    <source>
        <dbReference type="Proteomes" id="UP000320055"/>
    </source>
</evidence>
<feature type="transmembrane region" description="Helical" evidence="2">
    <location>
        <begin position="277"/>
        <end position="296"/>
    </location>
</feature>
<dbReference type="RefSeq" id="WP_144872636.1">
    <property type="nucleotide sequence ID" value="NZ_LR213991.1"/>
</dbReference>
<dbReference type="SUPFAM" id="SSF53335">
    <property type="entry name" value="S-adenosyl-L-methionine-dependent methyltransferases"/>
    <property type="match status" value="1"/>
</dbReference>
<dbReference type="InterPro" id="IPR036259">
    <property type="entry name" value="MFS_trans_sf"/>
</dbReference>
<keyword evidence="4" id="KW-1185">Reference proteome</keyword>
<dbReference type="GO" id="GO:0006596">
    <property type="term" value="P:polyamine biosynthetic process"/>
    <property type="evidence" value="ECO:0007669"/>
    <property type="project" value="UniProtKB-KW"/>
</dbReference>
<feature type="transmembrane region" description="Helical" evidence="2">
    <location>
        <begin position="120"/>
        <end position="143"/>
    </location>
</feature>
<feature type="transmembrane region" description="Helical" evidence="2">
    <location>
        <begin position="86"/>
        <end position="108"/>
    </location>
</feature>
<dbReference type="Proteomes" id="UP000320055">
    <property type="component" value="Unassembled WGS sequence"/>
</dbReference>
<proteinExistence type="predicted"/>
<feature type="transmembrane region" description="Helical" evidence="2">
    <location>
        <begin position="397"/>
        <end position="417"/>
    </location>
</feature>
<dbReference type="AlphaFoldDB" id="A0A563VS12"/>
<feature type="transmembrane region" description="Helical" evidence="2">
    <location>
        <begin position="20"/>
        <end position="41"/>
    </location>
</feature>
<keyword evidence="2" id="KW-0472">Membrane</keyword>
<dbReference type="Gene3D" id="1.20.1250.20">
    <property type="entry name" value="MFS general substrate transporter like domains"/>
    <property type="match status" value="1"/>
</dbReference>
<feature type="transmembrane region" description="Helical" evidence="2">
    <location>
        <begin position="423"/>
        <end position="442"/>
    </location>
</feature>
<dbReference type="CDD" id="cd06174">
    <property type="entry name" value="MFS"/>
    <property type="match status" value="1"/>
</dbReference>
<feature type="transmembrane region" description="Helical" evidence="2">
    <location>
        <begin position="53"/>
        <end position="74"/>
    </location>
</feature>
<keyword evidence="1" id="KW-0620">Polyamine biosynthesis</keyword>
<dbReference type="Gene3D" id="3.40.50.150">
    <property type="entry name" value="Vaccinia Virus protein VP39"/>
    <property type="match status" value="1"/>
</dbReference>
<keyword evidence="2" id="KW-0812">Transmembrane</keyword>
<feature type="transmembrane region" description="Helical" evidence="2">
    <location>
        <begin position="244"/>
        <end position="265"/>
    </location>
</feature>
<name>A0A563VS12_9CYAN</name>
<dbReference type="OrthoDB" id="5516475at2"/>